<proteinExistence type="predicted"/>
<name>A0A8S5VCX9_9CAUD</name>
<dbReference type="EMBL" id="BK016244">
    <property type="protein sequence ID" value="DAG04565.1"/>
    <property type="molecule type" value="Genomic_DNA"/>
</dbReference>
<sequence length="148" mass="17063">MEFYPTNEYREVTLQVGLNSVQLGNTDKLFSDGLEEDEYIYFDDSKGFCYEDGCVIGGTYDQTLKVLYSQWGFDHKFYVKRTEAKKIKLELTQEEISILSNGLICLIDNAYKAEKLTCETSIIKALDESVKIYQKLNQKICNSVSKME</sequence>
<reference evidence="1" key="1">
    <citation type="journal article" date="2021" name="Proc. Natl. Acad. Sci. U.S.A.">
        <title>A Catalog of Tens of Thousands of Viruses from Human Metagenomes Reveals Hidden Associations with Chronic Diseases.</title>
        <authorList>
            <person name="Tisza M.J."/>
            <person name="Buck C.B."/>
        </authorList>
    </citation>
    <scope>NUCLEOTIDE SEQUENCE</scope>
    <source>
        <strain evidence="1">CtDXu9</strain>
    </source>
</reference>
<accession>A0A8S5VCX9</accession>
<evidence type="ECO:0000313" key="1">
    <source>
        <dbReference type="EMBL" id="DAG04565.1"/>
    </source>
</evidence>
<organism evidence="1">
    <name type="scientific">Siphoviridae sp. ctDXu9</name>
    <dbReference type="NCBI Taxonomy" id="2825387"/>
    <lineage>
        <taxon>Viruses</taxon>
        <taxon>Duplodnaviria</taxon>
        <taxon>Heunggongvirae</taxon>
        <taxon>Uroviricota</taxon>
        <taxon>Caudoviricetes</taxon>
    </lineage>
</organism>
<protein>
    <submittedName>
        <fullName evidence="1">Uncharacterized protein</fullName>
    </submittedName>
</protein>